<dbReference type="AlphaFoldDB" id="A0AAD5MH07"/>
<organism evidence="1 2">
    <name type="scientific">Parelaphostrongylus tenuis</name>
    <name type="common">Meningeal worm</name>
    <dbReference type="NCBI Taxonomy" id="148309"/>
    <lineage>
        <taxon>Eukaryota</taxon>
        <taxon>Metazoa</taxon>
        <taxon>Ecdysozoa</taxon>
        <taxon>Nematoda</taxon>
        <taxon>Chromadorea</taxon>
        <taxon>Rhabditida</taxon>
        <taxon>Rhabditina</taxon>
        <taxon>Rhabditomorpha</taxon>
        <taxon>Strongyloidea</taxon>
        <taxon>Metastrongylidae</taxon>
        <taxon>Parelaphostrongylus</taxon>
    </lineage>
</organism>
<evidence type="ECO:0000313" key="2">
    <source>
        <dbReference type="Proteomes" id="UP001196413"/>
    </source>
</evidence>
<protein>
    <submittedName>
        <fullName evidence="1">Uncharacterized protein</fullName>
    </submittedName>
</protein>
<name>A0AAD5MH07_PARTN</name>
<sequence>MRGNGRLKRRHAGAKGNLLYQRGSTVASICDMPPAAQQPQRQPAQPMCMVMHRSTVPVQHQTISGTLSTTNIIMANWSTQMWQDVMNRVARSLASEPFGLQFFGASVTVGKLETLAANGSAFHLYQGLIISTLQRPLLLSHT</sequence>
<dbReference type="EMBL" id="JAHQIW010000570">
    <property type="protein sequence ID" value="KAJ1348862.1"/>
    <property type="molecule type" value="Genomic_DNA"/>
</dbReference>
<gene>
    <name evidence="1" type="ORF">KIN20_004255</name>
</gene>
<keyword evidence="2" id="KW-1185">Reference proteome</keyword>
<reference evidence="1" key="1">
    <citation type="submission" date="2021-06" db="EMBL/GenBank/DDBJ databases">
        <title>Parelaphostrongylus tenuis whole genome reference sequence.</title>
        <authorList>
            <person name="Garwood T.J."/>
            <person name="Larsen P.A."/>
            <person name="Fountain-Jones N.M."/>
            <person name="Garbe J.R."/>
            <person name="Macchietto M.G."/>
            <person name="Kania S.A."/>
            <person name="Gerhold R.W."/>
            <person name="Richards J.E."/>
            <person name="Wolf T.M."/>
        </authorList>
    </citation>
    <scope>NUCLEOTIDE SEQUENCE</scope>
    <source>
        <strain evidence="1">MNPRO001-30</strain>
        <tissue evidence="1">Meninges</tissue>
    </source>
</reference>
<accession>A0AAD5MH07</accession>
<comment type="caution">
    <text evidence="1">The sequence shown here is derived from an EMBL/GenBank/DDBJ whole genome shotgun (WGS) entry which is preliminary data.</text>
</comment>
<proteinExistence type="predicted"/>
<dbReference type="Proteomes" id="UP001196413">
    <property type="component" value="Unassembled WGS sequence"/>
</dbReference>
<evidence type="ECO:0000313" key="1">
    <source>
        <dbReference type="EMBL" id="KAJ1348862.1"/>
    </source>
</evidence>